<dbReference type="PROSITE" id="PS50016">
    <property type="entry name" value="ZF_PHD_2"/>
    <property type="match status" value="1"/>
</dbReference>
<feature type="region of interest" description="Disordered" evidence="9">
    <location>
        <begin position="668"/>
        <end position="691"/>
    </location>
</feature>
<keyword evidence="4" id="KW-0479">Metal-binding</keyword>
<dbReference type="InterPro" id="IPR003618">
    <property type="entry name" value="TFIIS_cen_dom"/>
</dbReference>
<dbReference type="InterPro" id="IPR036575">
    <property type="entry name" value="TFIIS_cen_dom_sf"/>
</dbReference>
<keyword evidence="6" id="KW-0862">Zinc</keyword>
<evidence type="ECO:0000256" key="5">
    <source>
        <dbReference type="ARBA" id="ARBA00022771"/>
    </source>
</evidence>
<dbReference type="InterPro" id="IPR013083">
    <property type="entry name" value="Znf_RING/FYVE/PHD"/>
</dbReference>
<dbReference type="AlphaFoldDB" id="A0A061BCS3"/>
<evidence type="ECO:0000259" key="10">
    <source>
        <dbReference type="PROSITE" id="PS50016"/>
    </source>
</evidence>
<evidence type="ECO:0000256" key="2">
    <source>
        <dbReference type="ARBA" id="ARBA00011050"/>
    </source>
</evidence>
<protein>
    <recommendedName>
        <fullName evidence="3">Transcription factor BYE1</fullName>
    </recommendedName>
</protein>
<proteinExistence type="inferred from homology"/>
<evidence type="ECO:0000313" key="12">
    <source>
        <dbReference type="EMBL" id="CDR47766.1"/>
    </source>
</evidence>
<evidence type="ECO:0000259" key="11">
    <source>
        <dbReference type="PROSITE" id="PS51321"/>
    </source>
</evidence>
<dbReference type="InterPro" id="IPR019787">
    <property type="entry name" value="Znf_PHD-finger"/>
</dbReference>
<reference evidence="12" key="1">
    <citation type="journal article" date="2014" name="Genome Announc.">
        <title>Genome sequence of the yeast Cyberlindnera fabianii (Hansenula fabianii).</title>
        <authorList>
            <person name="Freel K.C."/>
            <person name="Sarilar V."/>
            <person name="Neuveglise C."/>
            <person name="Devillers H."/>
            <person name="Friedrich A."/>
            <person name="Schacherer J."/>
        </authorList>
    </citation>
    <scope>NUCLEOTIDE SEQUENCE</scope>
    <source>
        <strain evidence="12">YJS4271</strain>
    </source>
</reference>
<dbReference type="PROSITE" id="PS01359">
    <property type="entry name" value="ZF_PHD_1"/>
    <property type="match status" value="1"/>
</dbReference>
<dbReference type="GO" id="GO:0008270">
    <property type="term" value="F:zinc ion binding"/>
    <property type="evidence" value="ECO:0007669"/>
    <property type="project" value="UniProtKB-KW"/>
</dbReference>
<dbReference type="PANTHER" id="PTHR11477">
    <property type="entry name" value="TRANSCRIPTION FACTOR S-II ZINC FINGER DOMAIN-CONTAINING PROTEIN"/>
    <property type="match status" value="1"/>
</dbReference>
<dbReference type="GO" id="GO:0005634">
    <property type="term" value="C:nucleus"/>
    <property type="evidence" value="ECO:0007669"/>
    <property type="project" value="TreeGrafter"/>
</dbReference>
<dbReference type="OrthoDB" id="79252at2759"/>
<feature type="compositionally biased region" description="Acidic residues" evidence="9">
    <location>
        <begin position="160"/>
        <end position="195"/>
    </location>
</feature>
<gene>
    <name evidence="12" type="ORF">CYFA0S_37e00408g</name>
</gene>
<dbReference type="Gene3D" id="1.10.472.30">
    <property type="entry name" value="Transcription elongation factor S-II, central domain"/>
    <property type="match status" value="1"/>
</dbReference>
<sequence>MAETIRRSSRENKGKNSRLQREEQEAMEEALRQAEKEAEEERIKAEEGHVLCMVCGTTDNNYDDEEDTREMIQCDQCKIWQHSECMLSNPKKLPKTYLCNLCDPNNKHFKTLKYKLDPETTRKEVEKHDKRKNKKIREVQRMLNDLEEFKKTGIKRQTNDDDDGDEESHDGASSDDDDDDDGNDNESDGKEEDLDEPKRKKSSTPTSRSRSTSSHVKNEHHSRPVIKKRKTTTPTPSTPDVSQIDKKAREAVLKRLEQMFQMLLPDSIPGEDGTTAEISKRWAKKLEEELFEAYHDRETGKTTKDYKELFTRIFSNVKDKKNTKLRDSIINREMPFSKLVRMPLNEMLNPELRKEREEAIKESMEQATLEQVQVSNIRRTHKGDVLIENEDMGNAPNQVDFNVGVHLDNDDEKFVKSESNMSIKGNRKHSIFDGPQQDANNDDNDIDNATGELHDVEFDHGEENGEKTKSHAAAAFDFDNDDDLAAILGETKKTIEQTVESYDPTAIANDTTLWQGQTIFTGFTNVASTLHHFSTTLESHQFSNIARQLIDPLVPMEIEGRLDARTADDYVTKVMSTRKVVVMELKPQDSLDKNFKKLFDYFAQRNKFGVVMNKNRLIKDAYLFPISASLPKFMRSMPDSGRNQLDNSQVRLFVVFVVRQELISNEPQQHTSMGSVADVDDDDYDPSATTNATLSNSYGGALDFLSVLSPEQRAVVDKILDMYPRARTDPVFLIQQLQQLMPGA</sequence>
<dbReference type="Pfam" id="PF07500">
    <property type="entry name" value="TFIIS_M"/>
    <property type="match status" value="1"/>
</dbReference>
<dbReference type="EMBL" id="LK052922">
    <property type="protein sequence ID" value="CDR47766.1"/>
    <property type="molecule type" value="Genomic_DNA"/>
</dbReference>
<keyword evidence="7" id="KW-0539">Nucleus</keyword>
<dbReference type="SUPFAM" id="SSF57903">
    <property type="entry name" value="FYVE/PHD zinc finger"/>
    <property type="match status" value="1"/>
</dbReference>
<dbReference type="Pfam" id="PF20826">
    <property type="entry name" value="PHD_5"/>
    <property type="match status" value="1"/>
</dbReference>
<comment type="function">
    <text evidence="1">Negative regulator of transcription elongation.</text>
</comment>
<evidence type="ECO:0000256" key="8">
    <source>
        <dbReference type="PROSITE-ProRule" id="PRU00146"/>
    </source>
</evidence>
<feature type="domain" description="PHD-type" evidence="10">
    <location>
        <begin position="49"/>
        <end position="105"/>
    </location>
</feature>
<evidence type="ECO:0000256" key="7">
    <source>
        <dbReference type="ARBA" id="ARBA00023242"/>
    </source>
</evidence>
<dbReference type="InterPro" id="IPR011011">
    <property type="entry name" value="Znf_FYVE_PHD"/>
</dbReference>
<accession>A0A061BCS3</accession>
<dbReference type="PROSITE" id="PS51321">
    <property type="entry name" value="TFIIS_CENTRAL"/>
    <property type="match status" value="1"/>
</dbReference>
<evidence type="ECO:0000256" key="4">
    <source>
        <dbReference type="ARBA" id="ARBA00022723"/>
    </source>
</evidence>
<dbReference type="Pfam" id="PF07744">
    <property type="entry name" value="SPOC"/>
    <property type="match status" value="1"/>
</dbReference>
<dbReference type="InterPro" id="IPR012921">
    <property type="entry name" value="SPOC_C"/>
</dbReference>
<dbReference type="InterPro" id="IPR001965">
    <property type="entry name" value="Znf_PHD"/>
</dbReference>
<dbReference type="PANTHER" id="PTHR11477:SF0">
    <property type="entry name" value="IP08861P-RELATED"/>
    <property type="match status" value="1"/>
</dbReference>
<feature type="region of interest" description="Disordered" evidence="9">
    <location>
        <begin position="1"/>
        <end position="42"/>
    </location>
</feature>
<evidence type="ECO:0000256" key="3">
    <source>
        <dbReference type="ARBA" id="ARBA00021616"/>
    </source>
</evidence>
<name>A0A061BCS3_CYBFA</name>
<dbReference type="InterPro" id="IPR019786">
    <property type="entry name" value="Zinc_finger_PHD-type_CS"/>
</dbReference>
<feature type="region of interest" description="Disordered" evidence="9">
    <location>
        <begin position="148"/>
        <end position="246"/>
    </location>
</feature>
<dbReference type="SMART" id="SM00249">
    <property type="entry name" value="PHD"/>
    <property type="match status" value="1"/>
</dbReference>
<dbReference type="GO" id="GO:0006351">
    <property type="term" value="P:DNA-templated transcription"/>
    <property type="evidence" value="ECO:0007669"/>
    <property type="project" value="InterPro"/>
</dbReference>
<dbReference type="CDD" id="cd21542">
    <property type="entry name" value="SPOC_Bye1p-like"/>
    <property type="match status" value="1"/>
</dbReference>
<evidence type="ECO:0000256" key="1">
    <source>
        <dbReference type="ARBA" id="ARBA00002311"/>
    </source>
</evidence>
<organism evidence="12">
    <name type="scientific">Cyberlindnera fabianii</name>
    <name type="common">Yeast</name>
    <name type="synonym">Hansenula fabianii</name>
    <dbReference type="NCBI Taxonomy" id="36022"/>
    <lineage>
        <taxon>Eukaryota</taxon>
        <taxon>Fungi</taxon>
        <taxon>Dikarya</taxon>
        <taxon>Ascomycota</taxon>
        <taxon>Saccharomycotina</taxon>
        <taxon>Saccharomycetes</taxon>
        <taxon>Phaffomycetales</taxon>
        <taxon>Phaffomycetaceae</taxon>
        <taxon>Cyberlindnera</taxon>
    </lineage>
</organism>
<feature type="domain" description="TFIIS central" evidence="11">
    <location>
        <begin position="244"/>
        <end position="375"/>
    </location>
</feature>
<dbReference type="SMART" id="SM00510">
    <property type="entry name" value="TFS2M"/>
    <property type="match status" value="1"/>
</dbReference>
<dbReference type="Gene3D" id="3.30.40.10">
    <property type="entry name" value="Zinc/RING finger domain, C3HC4 (zinc finger)"/>
    <property type="match status" value="1"/>
</dbReference>
<feature type="compositionally biased region" description="Low complexity" evidence="9">
    <location>
        <begin position="203"/>
        <end position="214"/>
    </location>
</feature>
<evidence type="ECO:0000256" key="9">
    <source>
        <dbReference type="SAM" id="MobiDB-lite"/>
    </source>
</evidence>
<dbReference type="SUPFAM" id="SSF46942">
    <property type="entry name" value="Elongation factor TFIIS domain 2"/>
    <property type="match status" value="1"/>
</dbReference>
<evidence type="ECO:0000256" key="6">
    <source>
        <dbReference type="ARBA" id="ARBA00022833"/>
    </source>
</evidence>
<keyword evidence="5 8" id="KW-0863">Zinc-finger</keyword>
<dbReference type="PhylomeDB" id="A0A061BCS3"/>
<comment type="similarity">
    <text evidence="2">Belongs to the BYE1 family.</text>
</comment>